<dbReference type="EMBL" id="JABFMT010000011">
    <property type="protein sequence ID" value="NUU02350.1"/>
    <property type="molecule type" value="Genomic_DNA"/>
</dbReference>
<dbReference type="Proteomes" id="UP000536746">
    <property type="component" value="Unassembled WGS sequence"/>
</dbReference>
<organism evidence="1 2">
    <name type="scientific">Herbaspirillum robiniae</name>
    <dbReference type="NCBI Taxonomy" id="2014887"/>
    <lineage>
        <taxon>Bacteria</taxon>
        <taxon>Pseudomonadati</taxon>
        <taxon>Pseudomonadota</taxon>
        <taxon>Betaproteobacteria</taxon>
        <taxon>Burkholderiales</taxon>
        <taxon>Oxalobacteraceae</taxon>
        <taxon>Herbaspirillum</taxon>
    </lineage>
</organism>
<evidence type="ECO:0000313" key="1">
    <source>
        <dbReference type="EMBL" id="NUU02350.1"/>
    </source>
</evidence>
<accession>A0ABX2LYU5</accession>
<keyword evidence="2" id="KW-1185">Reference proteome</keyword>
<reference evidence="1 2" key="1">
    <citation type="journal article" date="2020" name="Front. Plant Sci.">
        <title>Isolation of Rhizosphere Bacteria That Improve Quality and Water Stress Tolerance in Greenhouse Ornamentals.</title>
        <authorList>
            <person name="Nordstedt N.P."/>
            <person name="Jones M.L."/>
        </authorList>
    </citation>
    <scope>NUCLEOTIDE SEQUENCE [LARGE SCALE GENOMIC DNA]</scope>
    <source>
        <strain evidence="1 2">C6C2</strain>
    </source>
</reference>
<proteinExistence type="predicted"/>
<dbReference type="RefSeq" id="WP_148664561.1">
    <property type="nucleotide sequence ID" value="NZ_CP018845.1"/>
</dbReference>
<name>A0ABX2LYU5_9BURK</name>
<gene>
    <name evidence="1" type="ORF">HNO84_12135</name>
</gene>
<sequence length="85" mass="9461">MRNCAQRQAIFPDRSRNIAKPTRFEAGVAMRIPTCRSDAAPPQMPDAAAVEKHGKKCCIAKDLPLSGIMFEVSPLNLRTSFQVFR</sequence>
<evidence type="ECO:0000313" key="2">
    <source>
        <dbReference type="Proteomes" id="UP000536746"/>
    </source>
</evidence>
<protein>
    <submittedName>
        <fullName evidence="1">Uncharacterized protein</fullName>
    </submittedName>
</protein>
<comment type="caution">
    <text evidence="1">The sequence shown here is derived from an EMBL/GenBank/DDBJ whole genome shotgun (WGS) entry which is preliminary data.</text>
</comment>